<dbReference type="Pfam" id="PF00067">
    <property type="entry name" value="p450"/>
    <property type="match status" value="2"/>
</dbReference>
<dbReference type="PANTHER" id="PTHR46696">
    <property type="entry name" value="P450, PUTATIVE (EUROFUNG)-RELATED"/>
    <property type="match status" value="1"/>
</dbReference>
<dbReference type="PANTHER" id="PTHR46696:SF1">
    <property type="entry name" value="CYTOCHROME P450 YJIB-RELATED"/>
    <property type="match status" value="1"/>
</dbReference>
<gene>
    <name evidence="4" type="ORF">ADK75_08820</name>
</gene>
<keyword evidence="2" id="KW-0560">Oxidoreductase</keyword>
<keyword evidence="2" id="KW-0408">Iron</keyword>
<dbReference type="GO" id="GO:0004497">
    <property type="term" value="F:monooxygenase activity"/>
    <property type="evidence" value="ECO:0007669"/>
    <property type="project" value="UniProtKB-KW"/>
</dbReference>
<dbReference type="PRINTS" id="PR00385">
    <property type="entry name" value="P450"/>
</dbReference>
<dbReference type="CDD" id="cd11029">
    <property type="entry name" value="CYP107-like"/>
    <property type="match status" value="1"/>
</dbReference>
<dbReference type="SUPFAM" id="SSF48264">
    <property type="entry name" value="Cytochrome P450"/>
    <property type="match status" value="1"/>
</dbReference>
<dbReference type="Proteomes" id="UP000037084">
    <property type="component" value="Unassembled WGS sequence"/>
</dbReference>
<keyword evidence="2" id="KW-0479">Metal-binding</keyword>
<comment type="similarity">
    <text evidence="1 2">Belongs to the cytochrome P450 family.</text>
</comment>
<dbReference type="GO" id="GO:0005506">
    <property type="term" value="F:iron ion binding"/>
    <property type="evidence" value="ECO:0007669"/>
    <property type="project" value="InterPro"/>
</dbReference>
<reference evidence="5" key="1">
    <citation type="submission" date="2015-07" db="EMBL/GenBank/DDBJ databases">
        <authorList>
            <consortium name="Consortium for Microbial Forensics and Genomics (microFORGE)"/>
            <person name="Knight B.M."/>
            <person name="Roberts D.P."/>
            <person name="Lin D."/>
            <person name="Hari K."/>
            <person name="Fletcher J."/>
            <person name="Melcher U."/>
            <person name="Blagden T."/>
            <person name="Winegar R.A."/>
        </authorList>
    </citation>
    <scope>NUCLEOTIDE SEQUENCE [LARGE SCALE GENOMIC DNA]</scope>
    <source>
        <strain evidence="5">NRRL B-1447</strain>
    </source>
</reference>
<dbReference type="AlphaFoldDB" id="A0A0L8N035"/>
<dbReference type="PATRIC" id="fig|1961.12.peg.2046"/>
<evidence type="ECO:0000256" key="3">
    <source>
        <dbReference type="SAM" id="MobiDB-lite"/>
    </source>
</evidence>
<proteinExistence type="inferred from homology"/>
<dbReference type="PRINTS" id="PR00359">
    <property type="entry name" value="BP450"/>
</dbReference>
<evidence type="ECO:0000313" key="4">
    <source>
        <dbReference type="EMBL" id="KOG56046.1"/>
    </source>
</evidence>
<dbReference type="GO" id="GO:0016705">
    <property type="term" value="F:oxidoreductase activity, acting on paired donors, with incorporation or reduction of molecular oxygen"/>
    <property type="evidence" value="ECO:0007669"/>
    <property type="project" value="InterPro"/>
</dbReference>
<dbReference type="RefSeq" id="WP_053169388.1">
    <property type="nucleotide sequence ID" value="NZ_LGUV01000062.1"/>
</dbReference>
<accession>A0A0L8N035</accession>
<sequence length="442" mass="47060">MNRQCPFAIDALGGDVHAEAARVREQGPATRVLLPGGVSAWAVGRSADMRRLLVDPRVSKDAYRHWPAWISGEVGEQWPLAIWVSVQNMITAYGSEHARLRRPAAAAFTARRAAGLRPRIEEVVGELLEDLAASAPGGAVDLRTRFAHELPTRIVFELFGIPEHSWGPLHKIINAFFDTGITAEEAQRNAADLDVVMADLVAHRRRHPGDDMTSALIAARDTATDPRTATATTDAAGTDTGAGAGAGGGVEGAGLSEKELVDSLILLFTAGYETSVNLICTALHELLRSPAQLALVRAGLASWEDVVEEALRIEPPAFYGLLRFAVEDIDMGEGVVIGQGDPILISFGSAGRDPEVHGADADRFDVLRATRGQHLSFGFGTHHCLGATLARLECAVAVRRFFETFPAAALAGAGELGRVESFISNGLRELPVVLGPRAAVAD</sequence>
<comment type="caution">
    <text evidence="4">The sequence shown here is derived from an EMBL/GenBank/DDBJ whole genome shotgun (WGS) entry which is preliminary data.</text>
</comment>
<organism evidence="4 5">
    <name type="scientific">Streptomyces virginiae</name>
    <name type="common">Streptomyces cinnamonensis</name>
    <dbReference type="NCBI Taxonomy" id="1961"/>
    <lineage>
        <taxon>Bacteria</taxon>
        <taxon>Bacillati</taxon>
        <taxon>Actinomycetota</taxon>
        <taxon>Actinomycetes</taxon>
        <taxon>Kitasatosporales</taxon>
        <taxon>Streptomycetaceae</taxon>
        <taxon>Streptomyces</taxon>
    </lineage>
</organism>
<evidence type="ECO:0000256" key="1">
    <source>
        <dbReference type="ARBA" id="ARBA00010617"/>
    </source>
</evidence>
<protein>
    <submittedName>
        <fullName evidence="4">Cytochrome P450</fullName>
    </submittedName>
</protein>
<evidence type="ECO:0000313" key="5">
    <source>
        <dbReference type="Proteomes" id="UP000037084"/>
    </source>
</evidence>
<dbReference type="GO" id="GO:0020037">
    <property type="term" value="F:heme binding"/>
    <property type="evidence" value="ECO:0007669"/>
    <property type="project" value="InterPro"/>
</dbReference>
<dbReference type="InterPro" id="IPR017972">
    <property type="entry name" value="Cyt_P450_CS"/>
</dbReference>
<dbReference type="OrthoDB" id="5500002at2"/>
<keyword evidence="2" id="KW-0503">Monooxygenase</keyword>
<dbReference type="PROSITE" id="PS00086">
    <property type="entry name" value="CYTOCHROME_P450"/>
    <property type="match status" value="1"/>
</dbReference>
<name>A0A0L8N035_STRVG</name>
<keyword evidence="2" id="KW-0349">Heme</keyword>
<dbReference type="InterPro" id="IPR001128">
    <property type="entry name" value="Cyt_P450"/>
</dbReference>
<feature type="region of interest" description="Disordered" evidence="3">
    <location>
        <begin position="222"/>
        <end position="244"/>
    </location>
</feature>
<dbReference type="InterPro" id="IPR036396">
    <property type="entry name" value="Cyt_P450_sf"/>
</dbReference>
<evidence type="ECO:0000256" key="2">
    <source>
        <dbReference type="RuleBase" id="RU000461"/>
    </source>
</evidence>
<dbReference type="Gene3D" id="1.10.630.10">
    <property type="entry name" value="Cytochrome P450"/>
    <property type="match status" value="1"/>
</dbReference>
<dbReference type="InterPro" id="IPR002397">
    <property type="entry name" value="Cyt_P450_B"/>
</dbReference>
<feature type="compositionally biased region" description="Low complexity" evidence="3">
    <location>
        <begin position="222"/>
        <end position="239"/>
    </location>
</feature>
<dbReference type="EMBL" id="LGUV01000062">
    <property type="protein sequence ID" value="KOG56046.1"/>
    <property type="molecule type" value="Genomic_DNA"/>
</dbReference>